<sequence length="173" mass="19794">MESTNFKIPYTTKLACENEIQFAGFGRITFQWHAKSFTSSTWNASLAGIIVKHYAQQAKGQSEMILEGMDSISGLLDWWVQGQGKELRKVVWLTTAEAKNLKKVRAAKSAKSQTIQQICDKRFECMSTRLSNNQLKLLFSRKNIVSDWEDGTGDVRPTRIRPIWQSEDFNKIV</sequence>
<evidence type="ECO:0000313" key="1">
    <source>
        <dbReference type="EMBL" id="KNZ56287.1"/>
    </source>
</evidence>
<dbReference type="EMBL" id="LAVV01007327">
    <property type="protein sequence ID" value="KNZ56287.1"/>
    <property type="molecule type" value="Genomic_DNA"/>
</dbReference>
<accession>A0A0L6V6X5</accession>
<dbReference type="Proteomes" id="UP000037035">
    <property type="component" value="Unassembled WGS sequence"/>
</dbReference>
<organism evidence="1 2">
    <name type="scientific">Puccinia sorghi</name>
    <dbReference type="NCBI Taxonomy" id="27349"/>
    <lineage>
        <taxon>Eukaryota</taxon>
        <taxon>Fungi</taxon>
        <taxon>Dikarya</taxon>
        <taxon>Basidiomycota</taxon>
        <taxon>Pucciniomycotina</taxon>
        <taxon>Pucciniomycetes</taxon>
        <taxon>Pucciniales</taxon>
        <taxon>Pucciniaceae</taxon>
        <taxon>Puccinia</taxon>
    </lineage>
</organism>
<evidence type="ECO:0000313" key="2">
    <source>
        <dbReference type="Proteomes" id="UP000037035"/>
    </source>
</evidence>
<proteinExistence type="predicted"/>
<gene>
    <name evidence="1" type="ORF">VP01_2441g4</name>
</gene>
<dbReference type="OrthoDB" id="2517742at2759"/>
<keyword evidence="2" id="KW-1185">Reference proteome</keyword>
<name>A0A0L6V6X5_9BASI</name>
<dbReference type="VEuPathDB" id="FungiDB:VP01_2441g4"/>
<protein>
    <submittedName>
        <fullName evidence="1">Uncharacterized protein</fullName>
    </submittedName>
</protein>
<comment type="caution">
    <text evidence="1">The sequence shown here is derived from an EMBL/GenBank/DDBJ whole genome shotgun (WGS) entry which is preliminary data.</text>
</comment>
<reference evidence="1 2" key="1">
    <citation type="submission" date="2015-08" db="EMBL/GenBank/DDBJ databases">
        <title>Next Generation Sequencing and Analysis of the Genome of Puccinia sorghi L Schw, the Causal Agent of Maize Common Rust.</title>
        <authorList>
            <person name="Rochi L."/>
            <person name="Burguener G."/>
            <person name="Darino M."/>
            <person name="Turjanski A."/>
            <person name="Kreff E."/>
            <person name="Dieguez M.J."/>
            <person name="Sacco F."/>
        </authorList>
    </citation>
    <scope>NUCLEOTIDE SEQUENCE [LARGE SCALE GENOMIC DNA]</scope>
    <source>
        <strain evidence="1 2">RO10H11247</strain>
    </source>
</reference>
<dbReference type="AlphaFoldDB" id="A0A0L6V6X5"/>